<dbReference type="EMBL" id="MEUP01000092">
    <property type="protein sequence ID" value="OGC45095.1"/>
    <property type="molecule type" value="Genomic_DNA"/>
</dbReference>
<feature type="transmembrane region" description="Helical" evidence="1">
    <location>
        <begin position="327"/>
        <end position="347"/>
    </location>
</feature>
<accession>A0A1F4UJF2</accession>
<dbReference type="Pfam" id="PF08239">
    <property type="entry name" value="SH3_3"/>
    <property type="match status" value="1"/>
</dbReference>
<evidence type="ECO:0000259" key="2">
    <source>
        <dbReference type="Pfam" id="PF08239"/>
    </source>
</evidence>
<dbReference type="Gene3D" id="2.30.30.40">
    <property type="entry name" value="SH3 Domains"/>
    <property type="match status" value="1"/>
</dbReference>
<organism evidence="3 4">
    <name type="scientific">candidate division WS6 bacterium RIFOXYC1_FULL_33_10</name>
    <dbReference type="NCBI Taxonomy" id="1802606"/>
    <lineage>
        <taxon>Bacteria</taxon>
        <taxon>Candidatus Dojkabacteria</taxon>
    </lineage>
</organism>
<feature type="transmembrane region" description="Helical" evidence="1">
    <location>
        <begin position="280"/>
        <end position="298"/>
    </location>
</feature>
<reference evidence="3 4" key="1">
    <citation type="journal article" date="2016" name="Nat. Commun.">
        <title>Thousands of microbial genomes shed light on interconnected biogeochemical processes in an aquifer system.</title>
        <authorList>
            <person name="Anantharaman K."/>
            <person name="Brown C.T."/>
            <person name="Hug L.A."/>
            <person name="Sharon I."/>
            <person name="Castelle C.J."/>
            <person name="Probst A.J."/>
            <person name="Thomas B.C."/>
            <person name="Singh A."/>
            <person name="Wilkins M.J."/>
            <person name="Karaoz U."/>
            <person name="Brodie E.L."/>
            <person name="Williams K.H."/>
            <person name="Hubbard S.S."/>
            <person name="Banfield J.F."/>
        </authorList>
    </citation>
    <scope>NUCLEOTIDE SEQUENCE [LARGE SCALE GENOMIC DNA]</scope>
</reference>
<feature type="domain" description="SH3b" evidence="2">
    <location>
        <begin position="393"/>
        <end position="435"/>
    </location>
</feature>
<sequence>MNIEKILKRTLLGIVLLVLSTISVHAGFGVSPSNIDSAYLKPGSHFEQSFTISRSGTLEEMQITIEPALKEMESWFTFEPGNSFIFKRGDATKEFKIIVNVPSDAKYQGYDGVIRVMAVPTDRSVAGVSITQGVRLDAQLIVTESDHVALSILSISALDTQKSNEIKIDIVGQNIGNVDASPTVKIKIMNLLMETLEEHEITDIGSVKPNETSTLIAQFKSQLPTGEYFVEVGVFLDGKELRRERLVINIENVPDEQPQEEEKDGFFAKIGSIFRGIGDVWPYILIALIIVLLAYFLLEKAWKRKDLEKNANKWWAVLLGSRKESRAALSLFFGLGILLILLFFPLVKLSQEDTIRADVDGETQGVQRDNTAGGLLLHVLPRATKYGYLIYKEQDLESEPIYTANDGEEFKVIDETNEWFKVEVNKDITGWLHKTSVRSVTKEDR</sequence>
<comment type="caution">
    <text evidence="3">The sequence shown here is derived from an EMBL/GenBank/DDBJ whole genome shotgun (WGS) entry which is preliminary data.</text>
</comment>
<dbReference type="InterPro" id="IPR003646">
    <property type="entry name" value="SH3-like_bac-type"/>
</dbReference>
<proteinExistence type="predicted"/>
<evidence type="ECO:0000313" key="4">
    <source>
        <dbReference type="Proteomes" id="UP000178631"/>
    </source>
</evidence>
<keyword evidence="1" id="KW-0812">Transmembrane</keyword>
<dbReference type="Proteomes" id="UP000178631">
    <property type="component" value="Unassembled WGS sequence"/>
</dbReference>
<evidence type="ECO:0000256" key="1">
    <source>
        <dbReference type="SAM" id="Phobius"/>
    </source>
</evidence>
<name>A0A1F4UJF2_9BACT</name>
<protein>
    <recommendedName>
        <fullName evidence="2">SH3b domain-containing protein</fullName>
    </recommendedName>
</protein>
<keyword evidence="1" id="KW-0472">Membrane</keyword>
<dbReference type="AlphaFoldDB" id="A0A1F4UJF2"/>
<evidence type="ECO:0000313" key="3">
    <source>
        <dbReference type="EMBL" id="OGC45095.1"/>
    </source>
</evidence>
<keyword evidence="1" id="KW-1133">Transmembrane helix</keyword>
<gene>
    <name evidence="3" type="ORF">A3J98_02320</name>
</gene>